<dbReference type="OrthoDB" id="2326008at2"/>
<comment type="caution">
    <text evidence="2">The sequence shown here is derived from an EMBL/GenBank/DDBJ whole genome shotgun (WGS) entry which is preliminary data.</text>
</comment>
<sequence>MVDTQTKYGPTDNVDFRGNIAPNFLDEYWVGLKPLQLGDPILWAYLGDGITGVTPKYTDKKKTAAYQDGGGNEQTTVTGVTESYDITGDRSIGGMAQDLIASLKSKVGSQREMWFRKNHYIQNNDNSLTLATTESGLSTMSDIDDGGGTADDNGSFKATATYLQAQDSKTDLAGLNEVLTQTPCQNSGILGVPLRQPQEDGTIKTYEPVAAASASLDGDVANSRPATLKELQGRLGMTAVAAMQSVGSSIPDPSVTQSNDGSNPPADSTGTTGDTKTDPKQ</sequence>
<name>A0A0R1GK12_9LACO</name>
<accession>A0A0R1GK12</accession>
<reference evidence="2 3" key="1">
    <citation type="journal article" date="2015" name="Genome Announc.">
        <title>Expanding the biotechnology potential of lactobacilli through comparative genomics of 213 strains and associated genera.</title>
        <authorList>
            <person name="Sun Z."/>
            <person name="Harris H.M."/>
            <person name="McCann A."/>
            <person name="Guo C."/>
            <person name="Argimon S."/>
            <person name="Zhang W."/>
            <person name="Yang X."/>
            <person name="Jeffery I.B."/>
            <person name="Cooney J.C."/>
            <person name="Kagawa T.F."/>
            <person name="Liu W."/>
            <person name="Song Y."/>
            <person name="Salvetti E."/>
            <person name="Wrobel A."/>
            <person name="Rasinkangas P."/>
            <person name="Parkhill J."/>
            <person name="Rea M.C."/>
            <person name="O'Sullivan O."/>
            <person name="Ritari J."/>
            <person name="Douillard F.P."/>
            <person name="Paul Ross R."/>
            <person name="Yang R."/>
            <person name="Briner A.E."/>
            <person name="Felis G.E."/>
            <person name="de Vos W.M."/>
            <person name="Barrangou R."/>
            <person name="Klaenhammer T.R."/>
            <person name="Caufield P.W."/>
            <person name="Cui Y."/>
            <person name="Zhang H."/>
            <person name="O'Toole P.W."/>
        </authorList>
    </citation>
    <scope>NUCLEOTIDE SEQUENCE [LARGE SCALE GENOMIC DNA]</scope>
    <source>
        <strain evidence="2 3">DSM 20003</strain>
    </source>
</reference>
<protein>
    <submittedName>
        <fullName evidence="2">Uncharacterized protein</fullName>
    </submittedName>
</protein>
<organism evidence="2 3">
    <name type="scientific">Loigolactobacillus bifermentans DSM 20003</name>
    <dbReference type="NCBI Taxonomy" id="1423726"/>
    <lineage>
        <taxon>Bacteria</taxon>
        <taxon>Bacillati</taxon>
        <taxon>Bacillota</taxon>
        <taxon>Bacilli</taxon>
        <taxon>Lactobacillales</taxon>
        <taxon>Lactobacillaceae</taxon>
        <taxon>Loigolactobacillus</taxon>
    </lineage>
</organism>
<dbReference type="Proteomes" id="UP000051461">
    <property type="component" value="Unassembled WGS sequence"/>
</dbReference>
<dbReference type="AlphaFoldDB" id="A0A0R1GK12"/>
<dbReference type="STRING" id="1423726.FC07_GL000589"/>
<dbReference type="RefSeq" id="WP_057905020.1">
    <property type="nucleotide sequence ID" value="NZ_AZDA01000092.1"/>
</dbReference>
<keyword evidence="3" id="KW-1185">Reference proteome</keyword>
<gene>
    <name evidence="2" type="ORF">FC07_GL000589</name>
</gene>
<feature type="region of interest" description="Disordered" evidence="1">
    <location>
        <begin position="244"/>
        <end position="281"/>
    </location>
</feature>
<dbReference type="PATRIC" id="fig|1423726.3.peg.605"/>
<evidence type="ECO:0000313" key="2">
    <source>
        <dbReference type="EMBL" id="KRK34381.1"/>
    </source>
</evidence>
<evidence type="ECO:0000313" key="3">
    <source>
        <dbReference type="Proteomes" id="UP000051461"/>
    </source>
</evidence>
<proteinExistence type="predicted"/>
<feature type="compositionally biased region" description="Polar residues" evidence="1">
    <location>
        <begin position="254"/>
        <end position="268"/>
    </location>
</feature>
<evidence type="ECO:0000256" key="1">
    <source>
        <dbReference type="SAM" id="MobiDB-lite"/>
    </source>
</evidence>
<dbReference type="EMBL" id="AZDA01000092">
    <property type="protein sequence ID" value="KRK34381.1"/>
    <property type="molecule type" value="Genomic_DNA"/>
</dbReference>
<dbReference type="NCBIfam" id="NF047353">
    <property type="entry name" value="tube_lmo2291"/>
    <property type="match status" value="1"/>
</dbReference>